<dbReference type="EMBL" id="CP039340">
    <property type="protein sequence ID" value="QCX51939.1"/>
    <property type="molecule type" value="Genomic_DNA"/>
</dbReference>
<feature type="region of interest" description="Disordered" evidence="1">
    <location>
        <begin position="179"/>
        <end position="231"/>
    </location>
</feature>
<keyword evidence="3" id="KW-0614">Plasmid</keyword>
<proteinExistence type="predicted"/>
<evidence type="ECO:0000313" key="3">
    <source>
        <dbReference type="EMBL" id="QCX51939.1"/>
    </source>
</evidence>
<dbReference type="GO" id="GO:0003677">
    <property type="term" value="F:DNA binding"/>
    <property type="evidence" value="ECO:0007669"/>
    <property type="project" value="UniProtKB-KW"/>
</dbReference>
<keyword evidence="3" id="KW-0238">DNA-binding</keyword>
<protein>
    <submittedName>
        <fullName evidence="3">DNA-binding protein</fullName>
    </submittedName>
</protein>
<geneLocation type="plasmid" evidence="4">
    <name>puw386</name>
</geneLocation>
<accession>A0AA92EH28</accession>
<dbReference type="Pfam" id="PF12728">
    <property type="entry name" value="HTH_17"/>
    <property type="match status" value="1"/>
</dbReference>
<dbReference type="NCBIfam" id="TIGR01764">
    <property type="entry name" value="excise"/>
    <property type="match status" value="1"/>
</dbReference>
<organism evidence="3 4">
    <name type="scientific">Ralstonia solanacearum</name>
    <name type="common">Pseudomonas solanacearum</name>
    <dbReference type="NCBI Taxonomy" id="305"/>
    <lineage>
        <taxon>Bacteria</taxon>
        <taxon>Pseudomonadati</taxon>
        <taxon>Pseudomonadota</taxon>
        <taxon>Betaproteobacteria</taxon>
        <taxon>Burkholderiales</taxon>
        <taxon>Burkholderiaceae</taxon>
        <taxon>Ralstonia</taxon>
        <taxon>Ralstonia solanacearum species complex</taxon>
    </lineage>
</organism>
<dbReference type="InterPro" id="IPR010093">
    <property type="entry name" value="SinI_DNA-bd"/>
</dbReference>
<dbReference type="Proteomes" id="UP000310553">
    <property type="component" value="Plasmid pUW386"/>
</dbReference>
<dbReference type="InterPro" id="IPR041657">
    <property type="entry name" value="HTH_17"/>
</dbReference>
<gene>
    <name evidence="3" type="ORF">E7Z57_23455</name>
</gene>
<feature type="compositionally biased region" description="Basic and acidic residues" evidence="1">
    <location>
        <begin position="197"/>
        <end position="213"/>
    </location>
</feature>
<evidence type="ECO:0000259" key="2">
    <source>
        <dbReference type="Pfam" id="PF12728"/>
    </source>
</evidence>
<dbReference type="AlphaFoldDB" id="A0AA92EH28"/>
<sequence length="231" mass="23993">MPRTHHPATKAAAAARYGPLLSDPLNPLAEEVGKAIAAEVGGLSHRVAGAKGTKSTTARKPAPVDEIELAAQITVLVAKVLGRSLSEPTAAGRALRMALIAKLASAEIGSEMIAEPLKTGAAPGDTLLTTAEAATRLEVSRPYVSMLCDAGKLGEVVMTEGGHRRIRASAVETYLAARVKQSEGTPSPREAGVDAGLYDHPEGHFQNRVREVGTAKPGKSASARTARKSRP</sequence>
<reference evidence="3 4" key="1">
    <citation type="submission" date="2019-04" db="EMBL/GenBank/DDBJ databases">
        <title>Complete Genome of UW386 and Higher Quality Genome of UW700.</title>
        <authorList>
            <person name="Jacobs J."/>
            <person name="Perez A."/>
            <person name="Steidl O."/>
            <person name="Allen C."/>
        </authorList>
    </citation>
    <scope>NUCLEOTIDE SEQUENCE [LARGE SCALE GENOMIC DNA]</scope>
    <source>
        <strain evidence="3 4">UW386</strain>
        <plasmid evidence="4">puw386</plasmid>
    </source>
</reference>
<evidence type="ECO:0000256" key="1">
    <source>
        <dbReference type="SAM" id="MobiDB-lite"/>
    </source>
</evidence>
<name>A0AA92EH28_RALSL</name>
<feature type="domain" description="Helix-turn-helix" evidence="2">
    <location>
        <begin position="127"/>
        <end position="178"/>
    </location>
</feature>
<evidence type="ECO:0000313" key="4">
    <source>
        <dbReference type="Proteomes" id="UP000310553"/>
    </source>
</evidence>